<protein>
    <submittedName>
        <fullName evidence="1">Uncharacterized protein</fullName>
    </submittedName>
</protein>
<name>A0ACC1RMM3_9HYPO</name>
<evidence type="ECO:0000313" key="2">
    <source>
        <dbReference type="Proteomes" id="UP001148629"/>
    </source>
</evidence>
<reference evidence="1" key="1">
    <citation type="submission" date="2022-08" db="EMBL/GenBank/DDBJ databases">
        <title>Genome Sequence of Fusarium decemcellulare.</title>
        <authorList>
            <person name="Buettner E."/>
        </authorList>
    </citation>
    <scope>NUCLEOTIDE SEQUENCE</scope>
    <source>
        <strain evidence="1">Babe19</strain>
    </source>
</reference>
<proteinExistence type="predicted"/>
<gene>
    <name evidence="1" type="ORF">NM208_g12694</name>
</gene>
<sequence length="392" mass="40508">MGHICWPASRPQQRSIGERVFRYVSSGPAAPAVEDERQTPRKEDQLKKTERDSFFTSGFDSIMGFFSLLLYLLAAVISTAAAEDAPNSFILPSQQTSLDGLAKTILTVDCLFCTSTEVEEPPATSSAVVFSASAKVSKTTICAQRCSVLTLSTVTCSSALGVTPWASAETLTTTYDLSGSEPCTTEITVTMTTTIIETWESRTPVTTTLVRTRSTTIETVVLETYSTSTGERVAGGTRIETATFKTVSTGADCSIVDVGNCCAACSVTVASEIVETLPSVISGSVVPGTIIPGATILGTTIPGSVITDGGDMSSSTDGSISWTTETWSISPSNTDDSDSDTSETGSVSSDAESASLSGSETVGPTSIQTAGGAQVTAALGIGVLFGVMGLLA</sequence>
<organism evidence="1 2">
    <name type="scientific">Fusarium decemcellulare</name>
    <dbReference type="NCBI Taxonomy" id="57161"/>
    <lineage>
        <taxon>Eukaryota</taxon>
        <taxon>Fungi</taxon>
        <taxon>Dikarya</taxon>
        <taxon>Ascomycota</taxon>
        <taxon>Pezizomycotina</taxon>
        <taxon>Sordariomycetes</taxon>
        <taxon>Hypocreomycetidae</taxon>
        <taxon>Hypocreales</taxon>
        <taxon>Nectriaceae</taxon>
        <taxon>Fusarium</taxon>
        <taxon>Fusarium decemcellulare species complex</taxon>
    </lineage>
</organism>
<accession>A0ACC1RMM3</accession>
<dbReference type="Proteomes" id="UP001148629">
    <property type="component" value="Unassembled WGS sequence"/>
</dbReference>
<evidence type="ECO:0000313" key="1">
    <source>
        <dbReference type="EMBL" id="KAJ3522835.1"/>
    </source>
</evidence>
<comment type="caution">
    <text evidence="1">The sequence shown here is derived from an EMBL/GenBank/DDBJ whole genome shotgun (WGS) entry which is preliminary data.</text>
</comment>
<dbReference type="EMBL" id="JANRMS010002369">
    <property type="protein sequence ID" value="KAJ3522835.1"/>
    <property type="molecule type" value="Genomic_DNA"/>
</dbReference>
<keyword evidence="2" id="KW-1185">Reference proteome</keyword>